<reference evidence="1 2" key="1">
    <citation type="submission" date="2020-04" db="EMBL/GenBank/DDBJ databases">
        <authorList>
            <person name="Depoorter E."/>
        </authorList>
    </citation>
    <scope>NUCLEOTIDE SEQUENCE [LARGE SCALE GENOMIC DNA]</scope>
    <source>
        <strain evidence="1 2">BCC0132</strain>
    </source>
</reference>
<dbReference type="Gene3D" id="3.40.1350.10">
    <property type="match status" value="1"/>
</dbReference>
<evidence type="ECO:0008006" key="3">
    <source>
        <dbReference type="Google" id="ProtNLM"/>
    </source>
</evidence>
<proteinExistence type="predicted"/>
<evidence type="ECO:0000313" key="2">
    <source>
        <dbReference type="Proteomes" id="UP000494322"/>
    </source>
</evidence>
<protein>
    <recommendedName>
        <fullName evidence="3">DUF91 domain-containing protein</fullName>
    </recommendedName>
</protein>
<dbReference type="InterPro" id="IPR011856">
    <property type="entry name" value="tRNA_endonuc-like_dom_sf"/>
</dbReference>
<name>A0A6J5JG69_9BURK</name>
<dbReference type="RefSeq" id="WP_089474566.1">
    <property type="nucleotide sequence ID" value="NZ_CABWIK020000030.1"/>
</dbReference>
<dbReference type="Proteomes" id="UP000494322">
    <property type="component" value="Unassembled WGS sequence"/>
</dbReference>
<evidence type="ECO:0000313" key="1">
    <source>
        <dbReference type="EMBL" id="CAB3970872.1"/>
    </source>
</evidence>
<organism evidence="1 2">
    <name type="scientific">Burkholderia cenocepacia</name>
    <dbReference type="NCBI Taxonomy" id="95486"/>
    <lineage>
        <taxon>Bacteria</taxon>
        <taxon>Pseudomonadati</taxon>
        <taxon>Pseudomonadota</taxon>
        <taxon>Betaproteobacteria</taxon>
        <taxon>Burkholderiales</taxon>
        <taxon>Burkholderiaceae</taxon>
        <taxon>Burkholderia</taxon>
        <taxon>Burkholderia cepacia complex</taxon>
    </lineage>
</organism>
<dbReference type="EMBL" id="CABWIK020000030">
    <property type="protein sequence ID" value="CAB3970872.1"/>
    <property type="molecule type" value="Genomic_DNA"/>
</dbReference>
<dbReference type="AlphaFoldDB" id="A0A6J5JG69"/>
<dbReference type="GO" id="GO:0003676">
    <property type="term" value="F:nucleic acid binding"/>
    <property type="evidence" value="ECO:0007669"/>
    <property type="project" value="InterPro"/>
</dbReference>
<gene>
    <name evidence="1" type="ORF">BCO9919_04523</name>
</gene>
<accession>A0A6J5JG69</accession>
<sequence>MALYEMTGENLKEIRPQTFTKLGILERQNIQKAIRAHITAITPGVRTMVLAEEFGDWVGANRRIDLLCLDDQARLVVVELKRDNDGHMELQALRYAAMISTMRFDQAVEAHKKYLRSIGAAEDAEQVIRAFLGVEEGNVALSDKVRIILASADFSTELTTTVLWLNKQRLDIRCVQMRPHEIADRVLIDIQQVIPLPEAEQYQVAVREKSLEQEAARESERDLTRYDLIIGDDLYPSLPKRRLIHAIVTEAFKQGVTLSAIESSVPWRGNLFLSAVGDLDEVEFGSAVGGEQTRYFTADDELFYVDGKTCALSNQWGLRTLQAVDAIIGHMPNADRVRYEAASGKVDEVTYGGHVIRRRDTGTIEVEFDGVLQSPAMSALRDLAERLGVSMENGNGNPLNTRALGASVMAAIRAL</sequence>